<dbReference type="Proteomes" id="UP000051677">
    <property type="component" value="Unassembled WGS sequence"/>
</dbReference>
<dbReference type="PROSITE" id="PS00041">
    <property type="entry name" value="HTH_ARAC_FAMILY_1"/>
    <property type="match status" value="1"/>
</dbReference>
<dbReference type="Pfam" id="PF12833">
    <property type="entry name" value="HTH_18"/>
    <property type="match status" value="1"/>
</dbReference>
<evidence type="ECO:0000256" key="1">
    <source>
        <dbReference type="ARBA" id="ARBA00023015"/>
    </source>
</evidence>
<protein>
    <recommendedName>
        <fullName evidence="4">HTH araC/xylS-type domain-containing protein</fullName>
    </recommendedName>
</protein>
<dbReference type="EMBL" id="LKTM01000035">
    <property type="protein sequence ID" value="KQH80232.1"/>
    <property type="molecule type" value="Genomic_DNA"/>
</dbReference>
<dbReference type="AlphaFoldDB" id="A0A0Q2UHI5"/>
<name>A0A0Q2UHI5_MYCGO</name>
<dbReference type="SUPFAM" id="SSF46689">
    <property type="entry name" value="Homeodomain-like"/>
    <property type="match status" value="2"/>
</dbReference>
<reference evidence="5 6" key="1">
    <citation type="submission" date="2015-10" db="EMBL/GenBank/DDBJ databases">
        <title>Mycobacterium gordonae draft genome assembly.</title>
        <authorList>
            <person name="Ustinova V."/>
            <person name="Smirnova T."/>
            <person name="Blagodatskikh K."/>
            <person name="Varlamov D."/>
            <person name="Larionova E."/>
            <person name="Chernousova L."/>
        </authorList>
    </citation>
    <scope>NUCLEOTIDE SEQUENCE [LARGE SCALE GENOMIC DNA]</scope>
    <source>
        <strain evidence="5 6">CTRI 14-8773</strain>
    </source>
</reference>
<keyword evidence="2" id="KW-0238">DNA-binding</keyword>
<dbReference type="STRING" id="1778.A9W97_25335"/>
<dbReference type="InterPro" id="IPR018060">
    <property type="entry name" value="HTH_AraC"/>
</dbReference>
<dbReference type="InterPro" id="IPR009057">
    <property type="entry name" value="Homeodomain-like_sf"/>
</dbReference>
<keyword evidence="1" id="KW-0805">Transcription regulation</keyword>
<dbReference type="PROSITE" id="PS01124">
    <property type="entry name" value="HTH_ARAC_FAMILY_2"/>
    <property type="match status" value="1"/>
</dbReference>
<accession>A0A0Q2UHI5</accession>
<dbReference type="PANTHER" id="PTHR46796">
    <property type="entry name" value="HTH-TYPE TRANSCRIPTIONAL ACTIVATOR RHAS-RELATED"/>
    <property type="match status" value="1"/>
</dbReference>
<gene>
    <name evidence="5" type="ORF">AO501_28720</name>
</gene>
<evidence type="ECO:0000313" key="6">
    <source>
        <dbReference type="Proteomes" id="UP000051677"/>
    </source>
</evidence>
<evidence type="ECO:0000259" key="4">
    <source>
        <dbReference type="PROSITE" id="PS01124"/>
    </source>
</evidence>
<proteinExistence type="predicted"/>
<dbReference type="GO" id="GO:0043565">
    <property type="term" value="F:sequence-specific DNA binding"/>
    <property type="evidence" value="ECO:0007669"/>
    <property type="project" value="InterPro"/>
</dbReference>
<dbReference type="PANTHER" id="PTHR46796:SF12">
    <property type="entry name" value="HTH-TYPE DNA-BINDING TRANSCRIPTIONAL ACTIVATOR EUTR"/>
    <property type="match status" value="1"/>
</dbReference>
<organism evidence="5 6">
    <name type="scientific">Mycobacterium gordonae</name>
    <dbReference type="NCBI Taxonomy" id="1778"/>
    <lineage>
        <taxon>Bacteria</taxon>
        <taxon>Bacillati</taxon>
        <taxon>Actinomycetota</taxon>
        <taxon>Actinomycetes</taxon>
        <taxon>Mycobacteriales</taxon>
        <taxon>Mycobacteriaceae</taxon>
        <taxon>Mycobacterium</taxon>
    </lineage>
</organism>
<dbReference type="GO" id="GO:0003700">
    <property type="term" value="F:DNA-binding transcription factor activity"/>
    <property type="evidence" value="ECO:0007669"/>
    <property type="project" value="InterPro"/>
</dbReference>
<feature type="domain" description="HTH araC/xylS-type" evidence="4">
    <location>
        <begin position="217"/>
        <end position="318"/>
    </location>
</feature>
<dbReference type="RefSeq" id="WP_055576884.1">
    <property type="nucleotide sequence ID" value="NZ_LKTM01000035.1"/>
</dbReference>
<comment type="caution">
    <text evidence="5">The sequence shown here is derived from an EMBL/GenBank/DDBJ whole genome shotgun (WGS) entry which is preliminary data.</text>
</comment>
<dbReference type="Gene3D" id="1.10.10.60">
    <property type="entry name" value="Homeodomain-like"/>
    <property type="match status" value="1"/>
</dbReference>
<evidence type="ECO:0000256" key="3">
    <source>
        <dbReference type="ARBA" id="ARBA00023163"/>
    </source>
</evidence>
<dbReference type="SMART" id="SM00342">
    <property type="entry name" value="HTH_ARAC"/>
    <property type="match status" value="1"/>
</dbReference>
<evidence type="ECO:0000256" key="2">
    <source>
        <dbReference type="ARBA" id="ARBA00023125"/>
    </source>
</evidence>
<dbReference type="InterPro" id="IPR018062">
    <property type="entry name" value="HTH_AraC-typ_CS"/>
</dbReference>
<keyword evidence="3" id="KW-0804">Transcription</keyword>
<dbReference type="InterPro" id="IPR050204">
    <property type="entry name" value="AraC_XylS_family_regulators"/>
</dbReference>
<evidence type="ECO:0000313" key="5">
    <source>
        <dbReference type="EMBL" id="KQH80232.1"/>
    </source>
</evidence>
<sequence>MFTVLLDTPDLSEAEEAVSASFGRIRMAAGEHGVPTRSRLQRSMVGSTSVDIADFDYTFSYAMVPPERILLVRVRSGSIDARVERGAFAGFGAGEVGAFGALAGESLIGMCRHASADVYSVDRALLSQVAADSPEPRNQVRLNGSVPISTAAGTQLVAALDHVRETVAADAEACRNPLVVGAAQRYIAASMLATFSNNALMEPIAMDRRDSTPVLLRRAIAFIEDNADTDISLTDIAGAVYVTPRALQYMFRKHRDCTPMEYVRRVRLHQAHLDLVTGDQATATVGGVARRWGFGHLGRFAVYYRQHYGQSPHVTLRG</sequence>